<comment type="subcellular location">
    <subcellularLocation>
        <location evidence="1">Cell membrane</location>
        <topology evidence="1">Single-pass membrane protein</topology>
    </subcellularLocation>
    <subcellularLocation>
        <location evidence="7">Cell membrane</location>
        <topology evidence="7">Single-pass type II membrane protein</topology>
    </subcellularLocation>
</comment>
<evidence type="ECO:0000256" key="3">
    <source>
        <dbReference type="ARBA" id="ARBA00022475"/>
    </source>
</evidence>
<keyword evidence="6" id="KW-0472">Membrane</keyword>
<reference evidence="8" key="3">
    <citation type="submission" date="2020-02" db="EMBL/GenBank/DDBJ databases">
        <authorList>
            <person name="Sarangi A.N."/>
            <person name="Ghosh S."/>
            <person name="Mukherjee M."/>
            <person name="Tripathy S."/>
        </authorList>
    </citation>
    <scope>NUCLEOTIDE SEQUENCE</scope>
    <source>
        <strain evidence="8">BDU141951</strain>
    </source>
</reference>
<dbReference type="InterPro" id="IPR003400">
    <property type="entry name" value="ExbD"/>
</dbReference>
<keyword evidence="4 7" id="KW-0812">Transmembrane</keyword>
<proteinExistence type="inferred from homology"/>
<evidence type="ECO:0000256" key="2">
    <source>
        <dbReference type="ARBA" id="ARBA00005811"/>
    </source>
</evidence>
<dbReference type="GO" id="GO:0005886">
    <property type="term" value="C:plasma membrane"/>
    <property type="evidence" value="ECO:0007669"/>
    <property type="project" value="UniProtKB-SubCell"/>
</dbReference>
<evidence type="ECO:0000256" key="4">
    <source>
        <dbReference type="ARBA" id="ARBA00022692"/>
    </source>
</evidence>
<sequence>MRFRETRDTAPPQIDLIPMLTVMMGVLAFFVVVTLTLGSEEAIDMQLPAAQPEESPPTPSTTNPFIVEMQADGGFTVNTNPIDKETLKVEMEAYLAENADHVVYLLPARDLPYEQVIQFLGEMRAIGGDRVSLAIEE</sequence>
<reference evidence="8" key="1">
    <citation type="submission" date="2014-11" db="EMBL/GenBank/DDBJ databases">
        <authorList>
            <person name="Malar M.C."/>
            <person name="Sen D."/>
            <person name="Tripathy S."/>
        </authorList>
    </citation>
    <scope>NUCLEOTIDE SEQUENCE</scope>
    <source>
        <strain evidence="8">BDU141951</strain>
    </source>
</reference>
<keyword evidence="5" id="KW-1133">Transmembrane helix</keyword>
<dbReference type="PANTHER" id="PTHR30558">
    <property type="entry name" value="EXBD MEMBRANE COMPONENT OF PMF-DRIVEN MACROMOLECULE IMPORT SYSTEM"/>
    <property type="match status" value="1"/>
</dbReference>
<evidence type="ECO:0000256" key="1">
    <source>
        <dbReference type="ARBA" id="ARBA00004162"/>
    </source>
</evidence>
<evidence type="ECO:0000256" key="5">
    <source>
        <dbReference type="ARBA" id="ARBA00022989"/>
    </source>
</evidence>
<accession>A0A0C1YAP3</accession>
<keyword evidence="3" id="KW-1003">Cell membrane</keyword>
<gene>
    <name evidence="8" type="ORF">QQ91_022165</name>
</gene>
<reference evidence="8" key="2">
    <citation type="journal article" date="2015" name="Genome Announc.">
        <title>Draft Genome Sequence of Filamentous Marine Cyanobacterium Lyngbya confervoides Strain BDU141951.</title>
        <authorList>
            <person name="Chandrababunaidu M.M."/>
            <person name="Sen D."/>
            <person name="Tripathy S."/>
        </authorList>
    </citation>
    <scope>NUCLEOTIDE SEQUENCE</scope>
    <source>
        <strain evidence="8">BDU141951</strain>
    </source>
</reference>
<dbReference type="Gene3D" id="3.30.420.270">
    <property type="match status" value="1"/>
</dbReference>
<protein>
    <submittedName>
        <fullName evidence="8">Biopolymer transporter ExbD</fullName>
    </submittedName>
</protein>
<dbReference type="PANTHER" id="PTHR30558:SF3">
    <property type="entry name" value="BIOPOLYMER TRANSPORT PROTEIN EXBD-RELATED"/>
    <property type="match status" value="1"/>
</dbReference>
<dbReference type="Pfam" id="PF02472">
    <property type="entry name" value="ExbD"/>
    <property type="match status" value="1"/>
</dbReference>
<dbReference type="GO" id="GO:0022857">
    <property type="term" value="F:transmembrane transporter activity"/>
    <property type="evidence" value="ECO:0007669"/>
    <property type="project" value="InterPro"/>
</dbReference>
<dbReference type="GO" id="GO:0015031">
    <property type="term" value="P:protein transport"/>
    <property type="evidence" value="ECO:0007669"/>
    <property type="project" value="UniProtKB-KW"/>
</dbReference>
<organism evidence="8">
    <name type="scientific">Lyngbya confervoides BDU141951</name>
    <dbReference type="NCBI Taxonomy" id="1574623"/>
    <lineage>
        <taxon>Bacteria</taxon>
        <taxon>Bacillati</taxon>
        <taxon>Cyanobacteriota</taxon>
        <taxon>Cyanophyceae</taxon>
        <taxon>Oscillatoriophycideae</taxon>
        <taxon>Oscillatoriales</taxon>
        <taxon>Microcoleaceae</taxon>
        <taxon>Lyngbya</taxon>
    </lineage>
</organism>
<evidence type="ECO:0000313" key="8">
    <source>
        <dbReference type="EMBL" id="NEV69805.1"/>
    </source>
</evidence>
<keyword evidence="7" id="KW-0813">Transport</keyword>
<name>A0A0C1YAP3_9CYAN</name>
<comment type="similarity">
    <text evidence="2 7">Belongs to the ExbD/TolR family.</text>
</comment>
<comment type="caution">
    <text evidence="8">The sequence shown here is derived from an EMBL/GenBank/DDBJ whole genome shotgun (WGS) entry which is preliminary data.</text>
</comment>
<evidence type="ECO:0000256" key="6">
    <source>
        <dbReference type="ARBA" id="ARBA00023136"/>
    </source>
</evidence>
<dbReference type="EMBL" id="JTHE02000003">
    <property type="protein sequence ID" value="NEV69805.1"/>
    <property type="molecule type" value="Genomic_DNA"/>
</dbReference>
<keyword evidence="7" id="KW-0653">Protein transport</keyword>
<dbReference type="AlphaFoldDB" id="A0A0C1YAP3"/>
<evidence type="ECO:0000256" key="7">
    <source>
        <dbReference type="RuleBase" id="RU003879"/>
    </source>
</evidence>